<dbReference type="InterPro" id="IPR050309">
    <property type="entry name" value="Type-B_Carboxylest/Lipase"/>
</dbReference>
<sequence length="172" mass="18650">MVRTATGLVRGQVAADYRLFQGIPYAAPPVGPLRWQPPRPPAPWRGMRDASKPGPQCMQESRGRKSTSEDCLTLNVWTPPLGATAEKHPVMVWIHGGGFVNGSGDLYNSRWLVAQGHIVVVTINYRLGALGFLAHPSLGAGNRVGNYGLADQQAALRWVRDNIASFGGIRPE</sequence>
<organism evidence="3">
    <name type="scientific">Mycobacterium xenopi 4042</name>
    <dbReference type="NCBI Taxonomy" id="1299334"/>
    <lineage>
        <taxon>Bacteria</taxon>
        <taxon>Bacillati</taxon>
        <taxon>Actinomycetota</taxon>
        <taxon>Actinomycetes</taxon>
        <taxon>Mycobacteriales</taxon>
        <taxon>Mycobacteriaceae</taxon>
        <taxon>Mycobacterium</taxon>
    </lineage>
</organism>
<feature type="region of interest" description="Disordered" evidence="1">
    <location>
        <begin position="45"/>
        <end position="65"/>
    </location>
</feature>
<comment type="caution">
    <text evidence="3">The sequence shown here is derived from an EMBL/GenBank/DDBJ whole genome shotgun (WGS) entry which is preliminary data.</text>
</comment>
<accession>X7YJW6</accession>
<dbReference type="InterPro" id="IPR019819">
    <property type="entry name" value="Carboxylesterase_B_CS"/>
</dbReference>
<protein>
    <submittedName>
        <fullName evidence="3">Carboxylesterase family protein</fullName>
    </submittedName>
</protein>
<dbReference type="AlphaFoldDB" id="X7YJW6"/>
<dbReference type="SUPFAM" id="SSF53474">
    <property type="entry name" value="alpha/beta-Hydrolases"/>
    <property type="match status" value="1"/>
</dbReference>
<name>X7YJW6_MYCXE</name>
<dbReference type="Pfam" id="PF00135">
    <property type="entry name" value="COesterase"/>
    <property type="match status" value="1"/>
</dbReference>
<evidence type="ECO:0000313" key="3">
    <source>
        <dbReference type="EMBL" id="EUA07116.1"/>
    </source>
</evidence>
<dbReference type="Gene3D" id="3.40.50.1820">
    <property type="entry name" value="alpha/beta hydrolase"/>
    <property type="match status" value="1"/>
</dbReference>
<proteinExistence type="predicted"/>
<dbReference type="EMBL" id="JAOB01000093">
    <property type="protein sequence ID" value="EUA07116.1"/>
    <property type="molecule type" value="Genomic_DNA"/>
</dbReference>
<reference evidence="3" key="1">
    <citation type="submission" date="2014-01" db="EMBL/GenBank/DDBJ databases">
        <authorList>
            <person name="Brown-Elliot B."/>
            <person name="Wallace R."/>
            <person name="Lenaerts A."/>
            <person name="Ordway D."/>
            <person name="DeGroote M.A."/>
            <person name="Parker T."/>
            <person name="Sizemore C."/>
            <person name="Tallon L.J."/>
            <person name="Sadzewicz L.K."/>
            <person name="Sengamalay N."/>
            <person name="Fraser C.M."/>
            <person name="Hine E."/>
            <person name="Shefchek K.A."/>
            <person name="Das S.P."/>
            <person name="Tettelin H."/>
        </authorList>
    </citation>
    <scope>NUCLEOTIDE SEQUENCE [LARGE SCALE GENOMIC DNA]</scope>
    <source>
        <strain evidence="3">4042</strain>
    </source>
</reference>
<dbReference type="PROSITE" id="PS00941">
    <property type="entry name" value="CARBOXYLESTERASE_B_2"/>
    <property type="match status" value="1"/>
</dbReference>
<gene>
    <name evidence="3" type="ORF">I553_0761</name>
</gene>
<dbReference type="ESTHER" id="mycxe-i0rca3">
    <property type="family name" value="Carb_B_Bacteria"/>
</dbReference>
<dbReference type="PANTHER" id="PTHR11559">
    <property type="entry name" value="CARBOXYLESTERASE"/>
    <property type="match status" value="1"/>
</dbReference>
<dbReference type="PATRIC" id="fig|1299334.3.peg.10338"/>
<dbReference type="InterPro" id="IPR002018">
    <property type="entry name" value="CarbesteraseB"/>
</dbReference>
<evidence type="ECO:0000256" key="1">
    <source>
        <dbReference type="SAM" id="MobiDB-lite"/>
    </source>
</evidence>
<feature type="domain" description="Carboxylesterase type B" evidence="2">
    <location>
        <begin position="2"/>
        <end position="168"/>
    </location>
</feature>
<dbReference type="InterPro" id="IPR029058">
    <property type="entry name" value="AB_hydrolase_fold"/>
</dbReference>
<evidence type="ECO:0000259" key="2">
    <source>
        <dbReference type="Pfam" id="PF00135"/>
    </source>
</evidence>